<reference evidence="12" key="2">
    <citation type="submission" date="2019-01" db="UniProtKB">
        <authorList>
            <consortium name="EnsemblPlants"/>
        </authorList>
    </citation>
    <scope>IDENTIFICATION</scope>
    <source>
        <strain evidence="12">cv. Heinz 1706</strain>
    </source>
</reference>
<evidence type="ECO:0000256" key="7">
    <source>
        <dbReference type="ARBA" id="ARBA00023002"/>
    </source>
</evidence>
<dbReference type="GO" id="GO:0016020">
    <property type="term" value="C:membrane"/>
    <property type="evidence" value="ECO:0007669"/>
    <property type="project" value="UniProtKB-SubCell"/>
</dbReference>
<evidence type="ECO:0000256" key="3">
    <source>
        <dbReference type="ARBA" id="ARBA00022617"/>
    </source>
</evidence>
<dbReference type="InterPro" id="IPR050665">
    <property type="entry name" value="Cytochrome_P450_Monooxygen"/>
</dbReference>
<dbReference type="InterPro" id="IPR001128">
    <property type="entry name" value="Cyt_P450"/>
</dbReference>
<keyword evidence="3" id="KW-0349">Heme</keyword>
<sequence>MEIATYYFLALFLLAITFVIYAWRLLEWVWFRPKKLEKCLRKQGLKGNSYKLIFGDIKEQCKSKPFNVSDDDLTPRILPYFVQTIKKYGKNYFIWIGPKPLVIVGEPKVIKDVFNKHALYQKPKYPPQTKLLANGILSYEEDKWAKHRKILNPAFHMEKIKDMLHAIHLSCSEMLSQWEEAVSMKESLTSDVISRTAFGSNYEEGRKIFELQKEQAKHVIEVSRTLYIPGWRFLPTKRNRRMKEIEREVQATIREIIDKRVKGMKAGEANTDDLLGILLEPNFKEIEQHGNKNFGMTIKDVIEECKLFFFAGQETTSVWLVWTMILLSRHPNWQLRAREEVLQVFGDGMPEFDGLNRLKVVSYFSLFTFLIIFHIFATHGVTFI</sequence>
<dbReference type="AlphaFoldDB" id="A0A3Q7HDS4"/>
<keyword evidence="7" id="KW-0560">Oxidoreductase</keyword>
<dbReference type="GO" id="GO:0005506">
    <property type="term" value="F:iron ion binding"/>
    <property type="evidence" value="ECO:0007669"/>
    <property type="project" value="InterPro"/>
</dbReference>
<keyword evidence="8" id="KW-0408">Iron</keyword>
<evidence type="ECO:0000313" key="12">
    <source>
        <dbReference type="EnsemblPlants" id="Solyc07g052025.1.1"/>
    </source>
</evidence>
<dbReference type="GO" id="GO:0020037">
    <property type="term" value="F:heme binding"/>
    <property type="evidence" value="ECO:0007669"/>
    <property type="project" value="InterPro"/>
</dbReference>
<evidence type="ECO:0000313" key="13">
    <source>
        <dbReference type="Proteomes" id="UP000004994"/>
    </source>
</evidence>
<keyword evidence="6 11" id="KW-1133">Transmembrane helix</keyword>
<dbReference type="EnsemblPlants" id="Solyc07g052025.1.1">
    <property type="protein sequence ID" value="Solyc07g052025.1.1"/>
    <property type="gene ID" value="Solyc07g052025.1"/>
</dbReference>
<evidence type="ECO:0000256" key="2">
    <source>
        <dbReference type="ARBA" id="ARBA00010617"/>
    </source>
</evidence>
<dbReference type="GO" id="GO:0004497">
    <property type="term" value="F:monooxygenase activity"/>
    <property type="evidence" value="ECO:0000318"/>
    <property type="project" value="GO_Central"/>
</dbReference>
<evidence type="ECO:0000256" key="5">
    <source>
        <dbReference type="ARBA" id="ARBA00022723"/>
    </source>
</evidence>
<evidence type="ECO:0000256" key="10">
    <source>
        <dbReference type="ARBA" id="ARBA00023136"/>
    </source>
</evidence>
<evidence type="ECO:0000256" key="1">
    <source>
        <dbReference type="ARBA" id="ARBA00004370"/>
    </source>
</evidence>
<dbReference type="SUPFAM" id="SSF48264">
    <property type="entry name" value="Cytochrome P450"/>
    <property type="match status" value="1"/>
</dbReference>
<dbReference type="InParanoid" id="A0A3Q7HDS4"/>
<dbReference type="GO" id="GO:0016705">
    <property type="term" value="F:oxidoreductase activity, acting on paired donors, with incorporation or reduction of molecular oxygen"/>
    <property type="evidence" value="ECO:0007669"/>
    <property type="project" value="InterPro"/>
</dbReference>
<evidence type="ECO:0000256" key="11">
    <source>
        <dbReference type="SAM" id="Phobius"/>
    </source>
</evidence>
<keyword evidence="9" id="KW-0503">Monooxygenase</keyword>
<protein>
    <submittedName>
        <fullName evidence="12">Uncharacterized protein</fullName>
    </submittedName>
</protein>
<name>A0A3Q7HDS4_SOLLC</name>
<comment type="similarity">
    <text evidence="2">Belongs to the cytochrome P450 family.</text>
</comment>
<evidence type="ECO:0000256" key="4">
    <source>
        <dbReference type="ARBA" id="ARBA00022692"/>
    </source>
</evidence>
<dbReference type="PRINTS" id="PR00463">
    <property type="entry name" value="EP450I"/>
</dbReference>
<dbReference type="Gramene" id="Solyc07g052025.1.1">
    <property type="protein sequence ID" value="Solyc07g052025.1.1"/>
    <property type="gene ID" value="Solyc07g052025.1"/>
</dbReference>
<dbReference type="Gene3D" id="1.10.630.10">
    <property type="entry name" value="Cytochrome P450"/>
    <property type="match status" value="1"/>
</dbReference>
<dbReference type="PANTHER" id="PTHR24282">
    <property type="entry name" value="CYTOCHROME P450 FAMILY MEMBER"/>
    <property type="match status" value="1"/>
</dbReference>
<proteinExistence type="inferred from homology"/>
<evidence type="ECO:0000256" key="8">
    <source>
        <dbReference type="ARBA" id="ARBA00023004"/>
    </source>
</evidence>
<dbReference type="Pfam" id="PF00067">
    <property type="entry name" value="p450"/>
    <property type="match status" value="1"/>
</dbReference>
<comment type="subcellular location">
    <subcellularLocation>
        <location evidence="1">Membrane</location>
    </subcellularLocation>
</comment>
<accession>A0A3Q7HDS4</accession>
<dbReference type="InterPro" id="IPR036396">
    <property type="entry name" value="Cyt_P450_sf"/>
</dbReference>
<keyword evidence="4 11" id="KW-0812">Transmembrane</keyword>
<keyword evidence="10 11" id="KW-0472">Membrane</keyword>
<dbReference type="OMA" id="FHIFATH"/>
<keyword evidence="5" id="KW-0479">Metal-binding</keyword>
<keyword evidence="13" id="KW-1185">Reference proteome</keyword>
<dbReference type="InterPro" id="IPR002401">
    <property type="entry name" value="Cyt_P450_E_grp-I"/>
</dbReference>
<feature type="transmembrane region" description="Helical" evidence="11">
    <location>
        <begin position="6"/>
        <end position="26"/>
    </location>
</feature>
<dbReference type="PANTHER" id="PTHR24282:SF225">
    <property type="entry name" value="BULB-TYPE LECTIN DOMAIN-CONTAINING PROTEIN"/>
    <property type="match status" value="1"/>
</dbReference>
<evidence type="ECO:0000256" key="6">
    <source>
        <dbReference type="ARBA" id="ARBA00022989"/>
    </source>
</evidence>
<reference evidence="12" key="1">
    <citation type="journal article" date="2012" name="Nature">
        <title>The tomato genome sequence provides insights into fleshy fruit evolution.</title>
        <authorList>
            <consortium name="Tomato Genome Consortium"/>
        </authorList>
    </citation>
    <scope>NUCLEOTIDE SEQUENCE [LARGE SCALE GENOMIC DNA]</scope>
    <source>
        <strain evidence="12">cv. Heinz 1706</strain>
    </source>
</reference>
<dbReference type="Proteomes" id="UP000004994">
    <property type="component" value="Chromosome 7"/>
</dbReference>
<evidence type="ECO:0000256" key="9">
    <source>
        <dbReference type="ARBA" id="ARBA00023033"/>
    </source>
</evidence>
<organism evidence="12">
    <name type="scientific">Solanum lycopersicum</name>
    <name type="common">Tomato</name>
    <name type="synonym">Lycopersicon esculentum</name>
    <dbReference type="NCBI Taxonomy" id="4081"/>
    <lineage>
        <taxon>Eukaryota</taxon>
        <taxon>Viridiplantae</taxon>
        <taxon>Streptophyta</taxon>
        <taxon>Embryophyta</taxon>
        <taxon>Tracheophyta</taxon>
        <taxon>Spermatophyta</taxon>
        <taxon>Magnoliopsida</taxon>
        <taxon>eudicotyledons</taxon>
        <taxon>Gunneridae</taxon>
        <taxon>Pentapetalae</taxon>
        <taxon>asterids</taxon>
        <taxon>lamiids</taxon>
        <taxon>Solanales</taxon>
        <taxon>Solanaceae</taxon>
        <taxon>Solanoideae</taxon>
        <taxon>Solaneae</taxon>
        <taxon>Solanum</taxon>
        <taxon>Solanum subgen. Lycopersicon</taxon>
    </lineage>
</organism>
<feature type="transmembrane region" description="Helical" evidence="11">
    <location>
        <begin position="360"/>
        <end position="381"/>
    </location>
</feature>
<dbReference type="STRING" id="4081.A0A3Q7HDS4"/>